<feature type="coiled-coil region" evidence="1">
    <location>
        <begin position="15"/>
        <end position="42"/>
    </location>
</feature>
<feature type="compositionally biased region" description="Basic and acidic residues" evidence="2">
    <location>
        <begin position="164"/>
        <end position="184"/>
    </location>
</feature>
<proteinExistence type="predicted"/>
<dbReference type="Proteomes" id="UP000692954">
    <property type="component" value="Unassembled WGS sequence"/>
</dbReference>
<organism evidence="3 4">
    <name type="scientific">Paramecium sonneborni</name>
    <dbReference type="NCBI Taxonomy" id="65129"/>
    <lineage>
        <taxon>Eukaryota</taxon>
        <taxon>Sar</taxon>
        <taxon>Alveolata</taxon>
        <taxon>Ciliophora</taxon>
        <taxon>Intramacronucleata</taxon>
        <taxon>Oligohymenophorea</taxon>
        <taxon>Peniculida</taxon>
        <taxon>Parameciidae</taxon>
        <taxon>Paramecium</taxon>
    </lineage>
</organism>
<feature type="region of interest" description="Disordered" evidence="2">
    <location>
        <begin position="164"/>
        <end position="219"/>
    </location>
</feature>
<keyword evidence="4" id="KW-1185">Reference proteome</keyword>
<feature type="compositionally biased region" description="Basic residues" evidence="2">
    <location>
        <begin position="187"/>
        <end position="201"/>
    </location>
</feature>
<gene>
    <name evidence="3" type="ORF">PSON_ATCC_30995.1.T0490260</name>
</gene>
<dbReference type="AlphaFoldDB" id="A0A8S1N9J4"/>
<evidence type="ECO:0000256" key="2">
    <source>
        <dbReference type="SAM" id="MobiDB-lite"/>
    </source>
</evidence>
<protein>
    <submittedName>
        <fullName evidence="3">Uncharacterized protein</fullName>
    </submittedName>
</protein>
<name>A0A8S1N9J4_9CILI</name>
<keyword evidence="1" id="KW-0175">Coiled coil</keyword>
<sequence length="539" mass="64679">MFKTSNHLPEIDKNSFRDQKQIQELKKKLDEQKETLKELVYLVKESKTESYKPKLNNQFRLTNQNQITLELLEEVKTLRRQINNIESGPKSNQIQNPIIIPQYLPTPQQPQIQSMMPPYMYMNPYFNMPQNLMYQQSKNQAPKKKVDPYKKLVLKILQNGERENYHRRDSTYSDYSDDYKDRPNSKQNRHHSHSQRNRRKDQGRDLSYQNKTSKGSLHDSYVSKLTRSSVKIKKNKPKQFTDQEKLNLRRKLCGVFWFIRIGLVLKKYLRQVWLNRRQQYYENEAQQLIDKFDHEFNHKEVFILFVVECNKNRYFTKNWNIFDNKDVELKSKIVFQILTILLKKLSFLTKNSLSDEHKQFIKKISSQGGFLLPGHPKFVSDRVYLRPNVTIGQINAEVSKMIQMDYIYIQVIVQRVLLIHEWYSQFIKIPNHKEAIKILVSVLHQLFIDQFSNLKVYENSDAIYNKQQVVFCDFTQFNYVDVAITIDDKHQRYEMTTNCCILGLATKEQMQQLYDQPGYKEIQSMFKDYCDYFYSQINF</sequence>
<dbReference type="OrthoDB" id="297956at2759"/>
<evidence type="ECO:0000256" key="1">
    <source>
        <dbReference type="SAM" id="Coils"/>
    </source>
</evidence>
<reference evidence="3" key="1">
    <citation type="submission" date="2021-01" db="EMBL/GenBank/DDBJ databases">
        <authorList>
            <consortium name="Genoscope - CEA"/>
            <person name="William W."/>
        </authorList>
    </citation>
    <scope>NUCLEOTIDE SEQUENCE</scope>
</reference>
<accession>A0A8S1N9J4</accession>
<comment type="caution">
    <text evidence="3">The sequence shown here is derived from an EMBL/GenBank/DDBJ whole genome shotgun (WGS) entry which is preliminary data.</text>
</comment>
<evidence type="ECO:0000313" key="4">
    <source>
        <dbReference type="Proteomes" id="UP000692954"/>
    </source>
</evidence>
<dbReference type="EMBL" id="CAJJDN010000049">
    <property type="protein sequence ID" value="CAD8086233.1"/>
    <property type="molecule type" value="Genomic_DNA"/>
</dbReference>
<evidence type="ECO:0000313" key="3">
    <source>
        <dbReference type="EMBL" id="CAD8086233.1"/>
    </source>
</evidence>